<evidence type="ECO:0000313" key="1">
    <source>
        <dbReference type="EMBL" id="EPS59708.1"/>
    </source>
</evidence>
<dbReference type="GO" id="GO:0005634">
    <property type="term" value="C:nucleus"/>
    <property type="evidence" value="ECO:0007669"/>
    <property type="project" value="TreeGrafter"/>
</dbReference>
<feature type="non-terminal residue" evidence="1">
    <location>
        <position position="1"/>
    </location>
</feature>
<keyword evidence="2" id="KW-1185">Reference proteome</keyword>
<organism evidence="1 2">
    <name type="scientific">Genlisea aurea</name>
    <dbReference type="NCBI Taxonomy" id="192259"/>
    <lineage>
        <taxon>Eukaryota</taxon>
        <taxon>Viridiplantae</taxon>
        <taxon>Streptophyta</taxon>
        <taxon>Embryophyta</taxon>
        <taxon>Tracheophyta</taxon>
        <taxon>Spermatophyta</taxon>
        <taxon>Magnoliopsida</taxon>
        <taxon>eudicotyledons</taxon>
        <taxon>Gunneridae</taxon>
        <taxon>Pentapetalae</taxon>
        <taxon>asterids</taxon>
        <taxon>lamiids</taxon>
        <taxon>Lamiales</taxon>
        <taxon>Lentibulariaceae</taxon>
        <taxon>Genlisea</taxon>
    </lineage>
</organism>
<accession>S8DAI5</accession>
<dbReference type="InterPro" id="IPR037647">
    <property type="entry name" value="HIRIP3"/>
</dbReference>
<protein>
    <submittedName>
        <fullName evidence="1">Uncharacterized protein</fullName>
    </submittedName>
</protein>
<evidence type="ECO:0000313" key="2">
    <source>
        <dbReference type="Proteomes" id="UP000015453"/>
    </source>
</evidence>
<dbReference type="EMBL" id="AUSU01008141">
    <property type="protein sequence ID" value="EPS59708.1"/>
    <property type="molecule type" value="Genomic_DNA"/>
</dbReference>
<sequence length="67" mass="7806">DEQHGIEQRLDLAISSRLQHFRDQASSLTMASVRRLLENDMELGEYALDEHKGLVRHYLDKLLAKFP</sequence>
<dbReference type="OrthoDB" id="514832at2759"/>
<dbReference type="PANTHER" id="PTHR15410">
    <property type="entry name" value="HIRA-INTERACTING PROTEIN 3"/>
    <property type="match status" value="1"/>
</dbReference>
<dbReference type="AlphaFoldDB" id="S8DAI5"/>
<name>S8DAI5_9LAMI</name>
<comment type="caution">
    <text evidence="1">The sequence shown here is derived from an EMBL/GenBank/DDBJ whole genome shotgun (WGS) entry which is preliminary data.</text>
</comment>
<proteinExistence type="predicted"/>
<gene>
    <name evidence="1" type="ORF">M569_15098</name>
</gene>
<dbReference type="Proteomes" id="UP000015453">
    <property type="component" value="Unassembled WGS sequence"/>
</dbReference>
<reference evidence="1 2" key="1">
    <citation type="journal article" date="2013" name="BMC Genomics">
        <title>The miniature genome of a carnivorous plant Genlisea aurea contains a low number of genes and short non-coding sequences.</title>
        <authorList>
            <person name="Leushkin E.V."/>
            <person name="Sutormin R.A."/>
            <person name="Nabieva E.R."/>
            <person name="Penin A.A."/>
            <person name="Kondrashov A.S."/>
            <person name="Logacheva M.D."/>
        </authorList>
    </citation>
    <scope>NUCLEOTIDE SEQUENCE [LARGE SCALE GENOMIC DNA]</scope>
</reference>
<dbReference type="PANTHER" id="PTHR15410:SF2">
    <property type="entry name" value="HIRA-INTERACTING PROTEIN 3"/>
    <property type="match status" value="1"/>
</dbReference>